<evidence type="ECO:0000313" key="1">
    <source>
        <dbReference type="EMBL" id="GAA0169306.1"/>
    </source>
</evidence>
<name>A0AAV3R1T4_LITER</name>
<dbReference type="AlphaFoldDB" id="A0AAV3R1T4"/>
<evidence type="ECO:0000313" key="2">
    <source>
        <dbReference type="Proteomes" id="UP001454036"/>
    </source>
</evidence>
<dbReference type="EMBL" id="BAABME010006793">
    <property type="protein sequence ID" value="GAA0169306.1"/>
    <property type="molecule type" value="Genomic_DNA"/>
</dbReference>
<proteinExistence type="predicted"/>
<comment type="caution">
    <text evidence="1">The sequence shown here is derived from an EMBL/GenBank/DDBJ whole genome shotgun (WGS) entry which is preliminary data.</text>
</comment>
<keyword evidence="2" id="KW-1185">Reference proteome</keyword>
<organism evidence="1 2">
    <name type="scientific">Lithospermum erythrorhizon</name>
    <name type="common">Purple gromwell</name>
    <name type="synonym">Lithospermum officinale var. erythrorhizon</name>
    <dbReference type="NCBI Taxonomy" id="34254"/>
    <lineage>
        <taxon>Eukaryota</taxon>
        <taxon>Viridiplantae</taxon>
        <taxon>Streptophyta</taxon>
        <taxon>Embryophyta</taxon>
        <taxon>Tracheophyta</taxon>
        <taxon>Spermatophyta</taxon>
        <taxon>Magnoliopsida</taxon>
        <taxon>eudicotyledons</taxon>
        <taxon>Gunneridae</taxon>
        <taxon>Pentapetalae</taxon>
        <taxon>asterids</taxon>
        <taxon>lamiids</taxon>
        <taxon>Boraginales</taxon>
        <taxon>Boraginaceae</taxon>
        <taxon>Boraginoideae</taxon>
        <taxon>Lithospermeae</taxon>
        <taxon>Lithospermum</taxon>
    </lineage>
</organism>
<protein>
    <submittedName>
        <fullName evidence="1">Uncharacterized protein</fullName>
    </submittedName>
</protein>
<accession>A0AAV3R1T4</accession>
<sequence>MEDFVREKEVLLRGVRLREGDGKGIAILKDIWRERRDDSRWVPQHIIGNKSDKNVVRRLLDEEDASQGYLTVSNVRLNGELSGVAQGVLARGKSG</sequence>
<reference evidence="1 2" key="1">
    <citation type="submission" date="2024-01" db="EMBL/GenBank/DDBJ databases">
        <title>The complete chloroplast genome sequence of Lithospermum erythrorhizon: insights into the phylogenetic relationship among Boraginaceae species and the maternal lineages of purple gromwells.</title>
        <authorList>
            <person name="Okada T."/>
            <person name="Watanabe K."/>
        </authorList>
    </citation>
    <scope>NUCLEOTIDE SEQUENCE [LARGE SCALE GENOMIC DNA]</scope>
</reference>
<dbReference type="Proteomes" id="UP001454036">
    <property type="component" value="Unassembled WGS sequence"/>
</dbReference>
<gene>
    <name evidence="1" type="ORF">LIER_23824</name>
</gene>